<gene>
    <name evidence="2" type="ORF">Bcop_1522</name>
</gene>
<dbReference type="EMBL" id="CM001167">
    <property type="protein sequence ID" value="EGJ71716.1"/>
    <property type="molecule type" value="Genomic_DNA"/>
</dbReference>
<keyword evidence="1" id="KW-0472">Membrane</keyword>
<feature type="transmembrane region" description="Helical" evidence="1">
    <location>
        <begin position="12"/>
        <end position="42"/>
    </location>
</feature>
<protein>
    <submittedName>
        <fullName evidence="2">Uncharacterized protein</fullName>
    </submittedName>
</protein>
<name>F3ZQ50_9BACE</name>
<reference evidence="2 3" key="1">
    <citation type="journal article" date="2011" name="Stand. Genomic Sci.">
        <title>Non-contiguous finished genome sequence of Bacteroides coprosuis type strain (PC139).</title>
        <authorList>
            <person name="Land M."/>
            <person name="Held B."/>
            <person name="Gronow S."/>
            <person name="Abt B."/>
            <person name="Lucas S."/>
            <person name="Del Rio T.G."/>
            <person name="Nolan M."/>
            <person name="Tice H."/>
            <person name="Cheng J.F."/>
            <person name="Pitluck S."/>
            <person name="Liolios K."/>
            <person name="Pagani I."/>
            <person name="Ivanova N."/>
            <person name="Mavromatis K."/>
            <person name="Mikhailova N."/>
            <person name="Pati A."/>
            <person name="Tapia R."/>
            <person name="Han C."/>
            <person name="Goodwin L."/>
            <person name="Chen A."/>
            <person name="Palaniappan K."/>
            <person name="Hauser L."/>
            <person name="Brambilla E.M."/>
            <person name="Rohde M."/>
            <person name="Goker M."/>
            <person name="Detter J.C."/>
            <person name="Woyke T."/>
            <person name="Bristow J."/>
            <person name="Eisen J.A."/>
            <person name="Markowitz V."/>
            <person name="Hugenholtz P."/>
            <person name="Kyrpides N.C."/>
            <person name="Klenk H.P."/>
            <person name="Lapidus A."/>
        </authorList>
    </citation>
    <scope>NUCLEOTIDE SEQUENCE</scope>
    <source>
        <strain evidence="2 3">DSM 18011</strain>
    </source>
</reference>
<proteinExistence type="predicted"/>
<keyword evidence="1" id="KW-1133">Transmembrane helix</keyword>
<evidence type="ECO:0000313" key="3">
    <source>
        <dbReference type="Proteomes" id="UP000018439"/>
    </source>
</evidence>
<evidence type="ECO:0000313" key="2">
    <source>
        <dbReference type="EMBL" id="EGJ71716.1"/>
    </source>
</evidence>
<sequence length="107" mass="12185">MQILSYKSRTLALTAIIIILLMVYTIIPSTKIVLAGVVLLVFDFWKNYESRSNAVVIGLSVATLISIILEFINISSYQFYIEIGIILLIIATILYYVFGRKVRHKEL</sequence>
<dbReference type="Proteomes" id="UP000018439">
    <property type="component" value="Chromosome"/>
</dbReference>
<dbReference type="HOGENOM" id="CLU_2204719_0_0_10"/>
<feature type="transmembrane region" description="Helical" evidence="1">
    <location>
        <begin position="79"/>
        <end position="98"/>
    </location>
</feature>
<evidence type="ECO:0000256" key="1">
    <source>
        <dbReference type="SAM" id="Phobius"/>
    </source>
</evidence>
<feature type="transmembrane region" description="Helical" evidence="1">
    <location>
        <begin position="54"/>
        <end position="73"/>
    </location>
</feature>
<accession>F3ZQ50</accession>
<keyword evidence="1" id="KW-0812">Transmembrane</keyword>
<keyword evidence="3" id="KW-1185">Reference proteome</keyword>
<organism evidence="2 3">
    <name type="scientific">Bacteroides coprosuis DSM 18011</name>
    <dbReference type="NCBI Taxonomy" id="679937"/>
    <lineage>
        <taxon>Bacteria</taxon>
        <taxon>Pseudomonadati</taxon>
        <taxon>Bacteroidota</taxon>
        <taxon>Bacteroidia</taxon>
        <taxon>Bacteroidales</taxon>
        <taxon>Bacteroidaceae</taxon>
        <taxon>Bacteroides</taxon>
    </lineage>
</organism>
<dbReference type="AlphaFoldDB" id="F3ZQ50"/>